<dbReference type="EMBL" id="JAULSU010000005">
    <property type="protein sequence ID" value="KAK0616590.1"/>
    <property type="molecule type" value="Genomic_DNA"/>
</dbReference>
<keyword evidence="2" id="KW-0325">Glycoprotein</keyword>
<feature type="chain" id="PRO_5041238582" evidence="5">
    <location>
        <begin position="23"/>
        <end position="620"/>
    </location>
</feature>
<dbReference type="InterPro" id="IPR000172">
    <property type="entry name" value="GMC_OxRdtase_N"/>
</dbReference>
<dbReference type="Pfam" id="PF05199">
    <property type="entry name" value="GMC_oxred_C"/>
    <property type="match status" value="1"/>
</dbReference>
<feature type="active site" description="Proton acceptor" evidence="3">
    <location>
        <position position="600"/>
    </location>
</feature>
<dbReference type="GO" id="GO:0050660">
    <property type="term" value="F:flavin adenine dinucleotide binding"/>
    <property type="evidence" value="ECO:0007669"/>
    <property type="project" value="InterPro"/>
</dbReference>
<evidence type="ECO:0000259" key="6">
    <source>
        <dbReference type="Pfam" id="PF00732"/>
    </source>
</evidence>
<dbReference type="InterPro" id="IPR012132">
    <property type="entry name" value="GMC_OxRdtase"/>
</dbReference>
<keyword evidence="4" id="KW-0274">FAD</keyword>
<name>A0AA39WJR7_9PEZI</name>
<evidence type="ECO:0000313" key="9">
    <source>
        <dbReference type="Proteomes" id="UP001175000"/>
    </source>
</evidence>
<protein>
    <submittedName>
        <fullName evidence="8">Glucose-methanol-choline oxidoreductase</fullName>
    </submittedName>
</protein>
<evidence type="ECO:0000256" key="4">
    <source>
        <dbReference type="PIRSR" id="PIRSR000137-2"/>
    </source>
</evidence>
<feature type="active site" description="Proton donor" evidence="3">
    <location>
        <position position="556"/>
    </location>
</feature>
<dbReference type="SUPFAM" id="SSF51905">
    <property type="entry name" value="FAD/NAD(P)-binding domain"/>
    <property type="match status" value="1"/>
</dbReference>
<keyword evidence="5" id="KW-0732">Signal</keyword>
<dbReference type="Gene3D" id="3.30.560.10">
    <property type="entry name" value="Glucose Oxidase, domain 3"/>
    <property type="match status" value="1"/>
</dbReference>
<sequence length="620" mass="66462">MRFARASLTATALLLAPHAVQSAGVGRLLSSSFGIPGFNATYDYVIVGGGTAGLVMASRLVEQGAGSVAIVEAGTFYETSNGNLSEVPGFAANFVGKDNDNWQPLIDWGYITEPQAGADNIKMHYPRGKTIGGSSARNYMIYHRGTVGSYQMWADMVGDQSYAWNKFLPYFEKSMKFTPPKPQFRLQNATPEYDLSTLKNGKGPMALTFPNFVYTFSTWAVKGLEQIGIPARKGFQSGGLLGQSYSMFTIDPETMVRDSAETAFLRKSLQSPVYTIYHLTLAKKILFDGNKKATGVLVDTLGAKYTLAARKEVILSAGVFGSPQLLQASGVGPSDLLTRLGIPVVADRPGVGRNLQDHIVYGISRRINSITASAYQFPAVLAEQTNLFLTKAAGMLTNPATDVLSFERLPASAKLSNATLRIYNTQYAPDWPHVEYVALSSYLGNGGNPTTADPADGTNYATLCIIPVAPLSRGTVMITSPDTAVHPAIDPGYLTHPGDVEVVVAAFKRAREFWNTTVLRNNVLSPGSDEAYPGSKIQSDEEIAASIRRSFQTIFHGSSTCAMGNSTDPNAVVDAQARVYGVKGLRVVDAAAFPLLPPGHPQATVYALAEKIACAIGSKC</sequence>
<feature type="domain" description="Glucose-methanol-choline oxidoreductase N-terminal" evidence="6">
    <location>
        <begin position="42"/>
        <end position="360"/>
    </location>
</feature>
<feature type="signal peptide" evidence="5">
    <location>
        <begin position="1"/>
        <end position="22"/>
    </location>
</feature>
<accession>A0AA39WJR7</accession>
<keyword evidence="4" id="KW-0285">Flavoprotein</keyword>
<proteinExistence type="inferred from homology"/>
<evidence type="ECO:0000256" key="3">
    <source>
        <dbReference type="PIRSR" id="PIRSR000137-1"/>
    </source>
</evidence>
<dbReference type="AlphaFoldDB" id="A0AA39WJR7"/>
<comment type="cofactor">
    <cofactor evidence="4">
        <name>FAD</name>
        <dbReference type="ChEBI" id="CHEBI:57692"/>
    </cofactor>
</comment>
<dbReference type="PANTHER" id="PTHR11552">
    <property type="entry name" value="GLUCOSE-METHANOL-CHOLINE GMC OXIDOREDUCTASE"/>
    <property type="match status" value="1"/>
</dbReference>
<dbReference type="Proteomes" id="UP001175000">
    <property type="component" value="Unassembled WGS sequence"/>
</dbReference>
<feature type="binding site" evidence="4">
    <location>
        <begin position="601"/>
        <end position="602"/>
    </location>
    <ligand>
        <name>FAD</name>
        <dbReference type="ChEBI" id="CHEBI:57692"/>
    </ligand>
</feature>
<dbReference type="GO" id="GO:0044550">
    <property type="term" value="P:secondary metabolite biosynthetic process"/>
    <property type="evidence" value="ECO:0007669"/>
    <property type="project" value="TreeGrafter"/>
</dbReference>
<evidence type="ECO:0000256" key="1">
    <source>
        <dbReference type="ARBA" id="ARBA00010790"/>
    </source>
</evidence>
<organism evidence="8 9">
    <name type="scientific">Immersiella caudata</name>
    <dbReference type="NCBI Taxonomy" id="314043"/>
    <lineage>
        <taxon>Eukaryota</taxon>
        <taxon>Fungi</taxon>
        <taxon>Dikarya</taxon>
        <taxon>Ascomycota</taxon>
        <taxon>Pezizomycotina</taxon>
        <taxon>Sordariomycetes</taxon>
        <taxon>Sordariomycetidae</taxon>
        <taxon>Sordariales</taxon>
        <taxon>Lasiosphaeriaceae</taxon>
        <taxon>Immersiella</taxon>
    </lineage>
</organism>
<dbReference type="InterPro" id="IPR007867">
    <property type="entry name" value="GMC_OxRtase_C"/>
</dbReference>
<dbReference type="PANTHER" id="PTHR11552:SF138">
    <property type="entry name" value="DEHYDROGENASE PKFF-RELATED"/>
    <property type="match status" value="1"/>
</dbReference>
<dbReference type="Gene3D" id="3.50.50.60">
    <property type="entry name" value="FAD/NAD(P)-binding domain"/>
    <property type="match status" value="1"/>
</dbReference>
<reference evidence="8" key="1">
    <citation type="submission" date="2023-06" db="EMBL/GenBank/DDBJ databases">
        <title>Genome-scale phylogeny and comparative genomics of the fungal order Sordariales.</title>
        <authorList>
            <consortium name="Lawrence Berkeley National Laboratory"/>
            <person name="Hensen N."/>
            <person name="Bonometti L."/>
            <person name="Westerberg I."/>
            <person name="Brannstrom I.O."/>
            <person name="Guillou S."/>
            <person name="Cros-Aarteil S."/>
            <person name="Calhoun S."/>
            <person name="Haridas S."/>
            <person name="Kuo A."/>
            <person name="Mondo S."/>
            <person name="Pangilinan J."/>
            <person name="Riley R."/>
            <person name="Labutti K."/>
            <person name="Andreopoulos B."/>
            <person name="Lipzen A."/>
            <person name="Chen C."/>
            <person name="Yanf M."/>
            <person name="Daum C."/>
            <person name="Ng V."/>
            <person name="Clum A."/>
            <person name="Steindorff A."/>
            <person name="Ohm R."/>
            <person name="Martin F."/>
            <person name="Silar P."/>
            <person name="Natvig D."/>
            <person name="Lalanne C."/>
            <person name="Gautier V."/>
            <person name="Ament-Velasquez S.L."/>
            <person name="Kruys A."/>
            <person name="Hutchinson M.I."/>
            <person name="Powell A.J."/>
            <person name="Barry K."/>
            <person name="Miller A.N."/>
            <person name="Grigoriev I.V."/>
            <person name="Debuchy R."/>
            <person name="Gladieux P."/>
            <person name="Thoren M.H."/>
            <person name="Johannesson H."/>
        </authorList>
    </citation>
    <scope>NUCLEOTIDE SEQUENCE</scope>
    <source>
        <strain evidence="8">CBS 606.72</strain>
    </source>
</reference>
<dbReference type="PIRSF" id="PIRSF000137">
    <property type="entry name" value="Alcohol_oxidase"/>
    <property type="match status" value="1"/>
</dbReference>
<feature type="domain" description="Glucose-methanol-choline oxidoreductase C-terminal" evidence="7">
    <location>
        <begin position="470"/>
        <end position="609"/>
    </location>
</feature>
<dbReference type="InterPro" id="IPR036188">
    <property type="entry name" value="FAD/NAD-bd_sf"/>
</dbReference>
<gene>
    <name evidence="8" type="ORF">B0T14DRAFT_568179</name>
</gene>
<comment type="similarity">
    <text evidence="1">Belongs to the GMC oxidoreductase family.</text>
</comment>
<evidence type="ECO:0000256" key="2">
    <source>
        <dbReference type="ARBA" id="ARBA00023180"/>
    </source>
</evidence>
<evidence type="ECO:0000259" key="7">
    <source>
        <dbReference type="Pfam" id="PF05199"/>
    </source>
</evidence>
<dbReference type="Pfam" id="PF00732">
    <property type="entry name" value="GMC_oxred_N"/>
    <property type="match status" value="1"/>
</dbReference>
<evidence type="ECO:0000313" key="8">
    <source>
        <dbReference type="EMBL" id="KAK0616590.1"/>
    </source>
</evidence>
<dbReference type="GO" id="GO:0016614">
    <property type="term" value="F:oxidoreductase activity, acting on CH-OH group of donors"/>
    <property type="evidence" value="ECO:0007669"/>
    <property type="project" value="InterPro"/>
</dbReference>
<keyword evidence="9" id="KW-1185">Reference proteome</keyword>
<evidence type="ECO:0000256" key="5">
    <source>
        <dbReference type="SAM" id="SignalP"/>
    </source>
</evidence>
<dbReference type="SUPFAM" id="SSF54373">
    <property type="entry name" value="FAD-linked reductases, C-terminal domain"/>
    <property type="match status" value="1"/>
</dbReference>
<comment type="caution">
    <text evidence="8">The sequence shown here is derived from an EMBL/GenBank/DDBJ whole genome shotgun (WGS) entry which is preliminary data.</text>
</comment>